<evidence type="ECO:0000256" key="1">
    <source>
        <dbReference type="SAM" id="MobiDB-lite"/>
    </source>
</evidence>
<keyword evidence="2" id="KW-0812">Transmembrane</keyword>
<dbReference type="Proteomes" id="UP000053317">
    <property type="component" value="Unassembled WGS sequence"/>
</dbReference>
<accession>A0A0G2HJU3</accession>
<reference evidence="3 4" key="1">
    <citation type="submission" date="2015-05" db="EMBL/GenBank/DDBJ databases">
        <title>Distinctive expansion of gene families associated with plant cell wall degradation and secondary metabolism in the genomes of grapevine trunk pathogens.</title>
        <authorList>
            <person name="Lawrence D.P."/>
            <person name="Travadon R."/>
            <person name="Rolshausen P.E."/>
            <person name="Baumgartner K."/>
        </authorList>
    </citation>
    <scope>NUCLEOTIDE SEQUENCE [LARGE SCALE GENOMIC DNA]</scope>
    <source>
        <strain evidence="3">UCRPC4</strain>
    </source>
</reference>
<evidence type="ECO:0000313" key="3">
    <source>
        <dbReference type="EMBL" id="KKY28610.1"/>
    </source>
</evidence>
<protein>
    <submittedName>
        <fullName evidence="3">Putative ubiquinone menaquinone biosynthesis-related protein</fullName>
    </submittedName>
</protein>
<dbReference type="PANTHER" id="PTHR42912:SF83">
    <property type="entry name" value="METHYLTRANSFERASE TYPE 11 DOMAIN-CONTAINING PROTEIN"/>
    <property type="match status" value="1"/>
</dbReference>
<feature type="region of interest" description="Disordered" evidence="1">
    <location>
        <begin position="239"/>
        <end position="267"/>
    </location>
</feature>
<comment type="caution">
    <text evidence="3">The sequence shown here is derived from an EMBL/GenBank/DDBJ whole genome shotgun (WGS) entry which is preliminary data.</text>
</comment>
<evidence type="ECO:0000313" key="4">
    <source>
        <dbReference type="Proteomes" id="UP000053317"/>
    </source>
</evidence>
<keyword evidence="3" id="KW-0830">Ubiquinone</keyword>
<feature type="compositionally biased region" description="Basic and acidic residues" evidence="1">
    <location>
        <begin position="258"/>
        <end position="267"/>
    </location>
</feature>
<keyword evidence="4" id="KW-1185">Reference proteome</keyword>
<dbReference type="EMBL" id="LCWF01000010">
    <property type="protein sequence ID" value="KKY28610.1"/>
    <property type="molecule type" value="Genomic_DNA"/>
</dbReference>
<dbReference type="PANTHER" id="PTHR42912">
    <property type="entry name" value="METHYLTRANSFERASE"/>
    <property type="match status" value="1"/>
</dbReference>
<dbReference type="InterPro" id="IPR029063">
    <property type="entry name" value="SAM-dependent_MTases_sf"/>
</dbReference>
<keyword evidence="2" id="KW-0472">Membrane</keyword>
<dbReference type="InterPro" id="IPR050508">
    <property type="entry name" value="Methyltransf_Superfamily"/>
</dbReference>
<keyword evidence="2" id="KW-1133">Transmembrane helix</keyword>
<feature type="region of interest" description="Disordered" evidence="1">
    <location>
        <begin position="16"/>
        <end position="50"/>
    </location>
</feature>
<dbReference type="GO" id="GO:0008168">
    <property type="term" value="F:methyltransferase activity"/>
    <property type="evidence" value="ECO:0007669"/>
    <property type="project" value="TreeGrafter"/>
</dbReference>
<proteinExistence type="predicted"/>
<name>A0A0G2HJU3_PHACM</name>
<dbReference type="SUPFAM" id="SSF53335">
    <property type="entry name" value="S-adenosyl-L-methionine-dependent methyltransferases"/>
    <property type="match status" value="1"/>
</dbReference>
<reference evidence="3 4" key="2">
    <citation type="submission" date="2015-05" db="EMBL/GenBank/DDBJ databases">
        <authorList>
            <person name="Morales-Cruz A."/>
            <person name="Amrine K.C."/>
            <person name="Cantu D."/>
        </authorList>
    </citation>
    <scope>NUCLEOTIDE SEQUENCE [LARGE SCALE GENOMIC DNA]</scope>
    <source>
        <strain evidence="3">UCRPC4</strain>
    </source>
</reference>
<sequence length="467" mass="52491">MKPTFCWRKTAPIRPLRKLPRHDPRTANARQATPRPPRYNQSTSSTPSPFTIANVTGTRRFALYFAITTALGIGVYCGNLFVAYRRHIPNQETETSGKNWEIPENPGDISCQRDVSARYNSIAESYDEEVGVQEWLMGMKSKRKQLIDGARGHVLEVSVGTGRNGRFYAERLEKEGQRRESDKRGGREEWDLLKTATDFAKSFGWNGILDVEKDIQSLTFVDKSLQMVVVAKRKWKEQLKRRSEASRNTGMLAPIPNRRSDLEHHDGPDIRWVVGDAERLDTIPKSPTPQEETSSTKDKILQNVITRGTGSILEKAKSLVNTTSASSSTSPITQPVSNNDGKYDTIVQTMGLCSTPNPSTLLMNLSQLLKSPSYSPASSDIPSSPPVPITNGGEILLLEHGRSHYQWLNTLLDNMAPGHADRYGCWWNRDIGAIVENAAEKAGLEIVEVKRWHLGSTWEVRLRHRRM</sequence>
<feature type="compositionally biased region" description="Polar residues" evidence="1">
    <location>
        <begin position="39"/>
        <end position="50"/>
    </location>
</feature>
<gene>
    <name evidence="3" type="ORF">UCRPC4_g00415</name>
</gene>
<organism evidence="3 4">
    <name type="scientific">Phaeomoniella chlamydospora</name>
    <name type="common">Phaeoacremonium chlamydosporum</name>
    <dbReference type="NCBI Taxonomy" id="158046"/>
    <lineage>
        <taxon>Eukaryota</taxon>
        <taxon>Fungi</taxon>
        <taxon>Dikarya</taxon>
        <taxon>Ascomycota</taxon>
        <taxon>Pezizomycotina</taxon>
        <taxon>Eurotiomycetes</taxon>
        <taxon>Chaetothyriomycetidae</taxon>
        <taxon>Phaeomoniellales</taxon>
        <taxon>Phaeomoniellaceae</taxon>
        <taxon>Phaeomoniella</taxon>
    </lineage>
</organism>
<evidence type="ECO:0000256" key="2">
    <source>
        <dbReference type="SAM" id="Phobius"/>
    </source>
</evidence>
<dbReference type="Gene3D" id="3.40.50.150">
    <property type="entry name" value="Vaccinia Virus protein VP39"/>
    <property type="match status" value="1"/>
</dbReference>
<dbReference type="AlphaFoldDB" id="A0A0G2HJU3"/>
<dbReference type="OrthoDB" id="416496at2759"/>
<feature type="transmembrane region" description="Helical" evidence="2">
    <location>
        <begin position="61"/>
        <end position="84"/>
    </location>
</feature>